<dbReference type="PANTHER" id="PTHR24353">
    <property type="entry name" value="CYCLIC NUCLEOTIDE-DEPENDENT PROTEIN KINASE"/>
    <property type="match status" value="1"/>
</dbReference>
<dbReference type="Gene3D" id="1.10.510.10">
    <property type="entry name" value="Transferase(Phosphotransferase) domain 1"/>
    <property type="match status" value="1"/>
</dbReference>
<dbReference type="CDD" id="cd00038">
    <property type="entry name" value="CAP_ED"/>
    <property type="match status" value="2"/>
</dbReference>
<dbReference type="OrthoDB" id="10264738at2759"/>
<evidence type="ECO:0000256" key="3">
    <source>
        <dbReference type="ARBA" id="ARBA00013081"/>
    </source>
</evidence>
<reference evidence="21 22" key="1">
    <citation type="journal article" date="2023" name="Commun. Biol.">
        <title>Reorganization of the ancestral sex-determining regions during the evolution of trioecy in Pleodorina starrii.</title>
        <authorList>
            <person name="Takahashi K."/>
            <person name="Suzuki S."/>
            <person name="Kawai-Toyooka H."/>
            <person name="Yamamoto K."/>
            <person name="Hamaji T."/>
            <person name="Ootsuki R."/>
            <person name="Yamaguchi H."/>
            <person name="Kawachi M."/>
            <person name="Higashiyama T."/>
            <person name="Nozaki H."/>
        </authorList>
    </citation>
    <scope>NUCLEOTIDE SEQUENCE [LARGE SCALE GENOMIC DNA]</scope>
    <source>
        <strain evidence="21 22">NIES-4479</strain>
    </source>
</reference>
<evidence type="ECO:0000256" key="8">
    <source>
        <dbReference type="ARBA" id="ARBA00022777"/>
    </source>
</evidence>
<dbReference type="CDD" id="cd00143">
    <property type="entry name" value="PP2Cc"/>
    <property type="match status" value="1"/>
</dbReference>
<dbReference type="GO" id="GO:0004722">
    <property type="term" value="F:protein serine/threonine phosphatase activity"/>
    <property type="evidence" value="ECO:0007669"/>
    <property type="project" value="UniProtKB-EC"/>
</dbReference>
<evidence type="ECO:0000256" key="4">
    <source>
        <dbReference type="ARBA" id="ARBA00022527"/>
    </source>
</evidence>
<accession>A0A9W6EY49</accession>
<keyword evidence="5" id="KW-0808">Transferase</keyword>
<evidence type="ECO:0000259" key="20">
    <source>
        <dbReference type="PROSITE" id="PS51746"/>
    </source>
</evidence>
<dbReference type="Gene3D" id="2.60.120.10">
    <property type="entry name" value="Jelly Rolls"/>
    <property type="match status" value="2"/>
</dbReference>
<dbReference type="Proteomes" id="UP001165080">
    <property type="component" value="Unassembled WGS sequence"/>
</dbReference>
<feature type="compositionally biased region" description="Low complexity" evidence="17">
    <location>
        <begin position="457"/>
        <end position="467"/>
    </location>
</feature>
<keyword evidence="10" id="KW-0067">ATP-binding</keyword>
<name>A0A9W6EY49_9CHLO</name>
<dbReference type="InterPro" id="IPR000595">
    <property type="entry name" value="cNMP-bd_dom"/>
</dbReference>
<evidence type="ECO:0000313" key="21">
    <source>
        <dbReference type="EMBL" id="GLC48706.1"/>
    </source>
</evidence>
<organism evidence="21 22">
    <name type="scientific">Pleodorina starrii</name>
    <dbReference type="NCBI Taxonomy" id="330485"/>
    <lineage>
        <taxon>Eukaryota</taxon>
        <taxon>Viridiplantae</taxon>
        <taxon>Chlorophyta</taxon>
        <taxon>core chlorophytes</taxon>
        <taxon>Chlorophyceae</taxon>
        <taxon>CS clade</taxon>
        <taxon>Chlamydomonadales</taxon>
        <taxon>Volvocaceae</taxon>
        <taxon>Pleodorina</taxon>
    </lineage>
</organism>
<dbReference type="Gene3D" id="3.60.40.10">
    <property type="entry name" value="PPM-type phosphatase domain"/>
    <property type="match status" value="1"/>
</dbReference>
<dbReference type="PROSITE" id="PS50011">
    <property type="entry name" value="PROTEIN_KINASE_DOM"/>
    <property type="match status" value="1"/>
</dbReference>
<dbReference type="FunFam" id="3.60.40.10:FF:000007">
    <property type="entry name" value="Phosphatase 2C and cyclic nucleotide-binding/kinase domain-containing protein"/>
    <property type="match status" value="1"/>
</dbReference>
<dbReference type="InterPro" id="IPR000222">
    <property type="entry name" value="PP2C_BS"/>
</dbReference>
<dbReference type="Pfam" id="PF00069">
    <property type="entry name" value="Pkinase"/>
    <property type="match status" value="1"/>
</dbReference>
<dbReference type="PROSITE" id="PS50042">
    <property type="entry name" value="CNMP_BINDING_3"/>
    <property type="match status" value="2"/>
</dbReference>
<evidence type="ECO:0000256" key="7">
    <source>
        <dbReference type="ARBA" id="ARBA00022741"/>
    </source>
</evidence>
<dbReference type="PRINTS" id="PR00103">
    <property type="entry name" value="CAMPKINASE"/>
</dbReference>
<comment type="catalytic activity">
    <reaction evidence="15">
        <text>O-phospho-L-threonyl-[protein] + H2O = L-threonyl-[protein] + phosphate</text>
        <dbReference type="Rhea" id="RHEA:47004"/>
        <dbReference type="Rhea" id="RHEA-COMP:11060"/>
        <dbReference type="Rhea" id="RHEA-COMP:11605"/>
        <dbReference type="ChEBI" id="CHEBI:15377"/>
        <dbReference type="ChEBI" id="CHEBI:30013"/>
        <dbReference type="ChEBI" id="CHEBI:43474"/>
        <dbReference type="ChEBI" id="CHEBI:61977"/>
        <dbReference type="EC" id="3.1.3.16"/>
    </reaction>
</comment>
<dbReference type="GO" id="GO:0005524">
    <property type="term" value="F:ATP binding"/>
    <property type="evidence" value="ECO:0007669"/>
    <property type="project" value="UniProtKB-KW"/>
</dbReference>
<evidence type="ECO:0000256" key="10">
    <source>
        <dbReference type="ARBA" id="ARBA00022840"/>
    </source>
</evidence>
<keyword evidence="12 16" id="KW-0904">Protein phosphatase</keyword>
<sequence length="1080" mass="118242">MGCASSKDIGPGPPGKEYTDLNNAYDAGVLSVYLTGGPLTAKDYKERLVSSEGTQTIFMPQSGYTIRYAFVSQRGYYPDAPNKANQDSFCVQTYFGGDAEQCFFGVYDGHGEYGTQCSQFAKEKVPENLLNNTHFAVSPEIAYHQAMVLSNNQLHRSEVDDSMSGTTAITVLVRGRTAYVANVGDSRAVLAERHGDKVVAQDLSYDQTPFRRDECERVKRCGARVLTLDQLEGIKDPNVESWGTEEEDDGDPPRLWAPNATYPGTAFTRSIGDSAAERIGVFAEPEVVTKQLSAQHPFIVIASDGVFEFLSSQSVVDMVTKFEDPQEACLSVVAESYRLWLQHETRTDDITMIVIQFQGLEDEAPQMALPTPSGAALDYSTRAVPSMAGMALRRLPTTRLAAIEGPGVSLEDLQSELRLLQQKKAAAAMAQQHQQQAMAAAAVAAAAAAAQAGGQPTADQSASAAAEGGEEDGDAGPMWRTAEEVRLLSFATSSNFLFTGMSEAERADVFMLFERWPVKAGDVVVRQAEPGDYFYVVESGQYDVFVQAGMDPPLLVHTYSSASGQPASFGELALLYNKPRAATVMARTDGLLYRLHRSAFRSVVAAGGQPSATVRTLRGVEVLQCLSLTQLQRLAEIMDEVTFEDGSYVIRQGEEGRDFFVISSGEVSCTVKKNLANPDEQAKEVLRLYAGQYFGERALLTSAKRAANVVASGRVTLLAISRSRFEAVFGPLQDIVDSESSWKEAVSMQREVLSRKTMASGLQVAQAQFSLEELSARGLLGSTDCSALMLMEHKASEEVYTVRVTSVADVVSLNKQSVVMRSRDVTRSLEPSFFVPGVLKSFKDNRVLAEVLMTVGLCTLDCLMVPLPFDEASAVYIAASVILGLEHLHWSGVLYRGLSVHSVVVTEGGQVQLVDFRFARRNEGRAFTLCGNPEYLAPEVVEGRGHTESADLWALGVLIYCLMSGETPFASPGDDELRIYRRIVSRHLAFPPHFSPAARDLLERLLQHDPAARLGGQGPASLRHLKRHPWFAAMNWDALMEHRYTAPPGIRERIYNFEGVAYAHFDPRSYEGDMSWTNNF</sequence>
<evidence type="ECO:0000256" key="14">
    <source>
        <dbReference type="ARBA" id="ARBA00047761"/>
    </source>
</evidence>
<dbReference type="SMART" id="SM00332">
    <property type="entry name" value="PP2Cc"/>
    <property type="match status" value="1"/>
</dbReference>
<dbReference type="SUPFAM" id="SSF56112">
    <property type="entry name" value="Protein kinase-like (PK-like)"/>
    <property type="match status" value="1"/>
</dbReference>
<dbReference type="PANTHER" id="PTHR24353:SF127">
    <property type="entry name" value="PROTEIN PHOSPHATASE 2C AND CYCLIC NUCLEOTIDE-BINDING_KINASE DOMAIN-CONTAINING PROTEIN"/>
    <property type="match status" value="1"/>
</dbReference>
<keyword evidence="22" id="KW-1185">Reference proteome</keyword>
<dbReference type="InterPro" id="IPR018488">
    <property type="entry name" value="cNMP-bd_CS"/>
</dbReference>
<comment type="catalytic activity">
    <reaction evidence="14">
        <text>O-phospho-L-seryl-[protein] + H2O = L-seryl-[protein] + phosphate</text>
        <dbReference type="Rhea" id="RHEA:20629"/>
        <dbReference type="Rhea" id="RHEA-COMP:9863"/>
        <dbReference type="Rhea" id="RHEA-COMP:11604"/>
        <dbReference type="ChEBI" id="CHEBI:15377"/>
        <dbReference type="ChEBI" id="CHEBI:29999"/>
        <dbReference type="ChEBI" id="CHEBI:43474"/>
        <dbReference type="ChEBI" id="CHEBI:83421"/>
        <dbReference type="EC" id="3.1.3.16"/>
    </reaction>
</comment>
<evidence type="ECO:0000256" key="1">
    <source>
        <dbReference type="ARBA" id="ARBA00001936"/>
    </source>
</evidence>
<protein>
    <recommendedName>
        <fullName evidence="3">protein-serine/threonine phosphatase</fullName>
        <ecNumber evidence="3">3.1.3.16</ecNumber>
    </recommendedName>
</protein>
<dbReference type="InterPro" id="IPR001932">
    <property type="entry name" value="PPM-type_phosphatase-like_dom"/>
</dbReference>
<feature type="domain" description="PPM-type phosphatase" evidence="20">
    <location>
        <begin position="67"/>
        <end position="357"/>
    </location>
</feature>
<dbReference type="GO" id="GO:0005952">
    <property type="term" value="C:cAMP-dependent protein kinase complex"/>
    <property type="evidence" value="ECO:0007669"/>
    <property type="project" value="TreeGrafter"/>
</dbReference>
<evidence type="ECO:0000256" key="11">
    <source>
        <dbReference type="ARBA" id="ARBA00022842"/>
    </source>
</evidence>
<evidence type="ECO:0000256" key="6">
    <source>
        <dbReference type="ARBA" id="ARBA00022723"/>
    </source>
</evidence>
<evidence type="ECO:0000256" key="2">
    <source>
        <dbReference type="ARBA" id="ARBA00001946"/>
    </source>
</evidence>
<keyword evidence="11" id="KW-0460">Magnesium</keyword>
<dbReference type="EC" id="3.1.3.16" evidence="3"/>
<keyword evidence="6" id="KW-0479">Metal-binding</keyword>
<dbReference type="InterPro" id="IPR018490">
    <property type="entry name" value="cNMP-bd_dom_sf"/>
</dbReference>
<keyword evidence="13" id="KW-0464">Manganese</keyword>
<dbReference type="SUPFAM" id="SSF51206">
    <property type="entry name" value="cAMP-binding domain-like"/>
    <property type="match status" value="2"/>
</dbReference>
<comment type="similarity">
    <text evidence="16">Belongs to the PP2C family.</text>
</comment>
<evidence type="ECO:0000256" key="16">
    <source>
        <dbReference type="RuleBase" id="RU003465"/>
    </source>
</evidence>
<evidence type="ECO:0000259" key="18">
    <source>
        <dbReference type="PROSITE" id="PS50011"/>
    </source>
</evidence>
<dbReference type="GO" id="GO:0004691">
    <property type="term" value="F:cAMP-dependent protein kinase activity"/>
    <property type="evidence" value="ECO:0007669"/>
    <property type="project" value="TreeGrafter"/>
</dbReference>
<proteinExistence type="inferred from homology"/>
<feature type="domain" description="Cyclic nucleotide-binding" evidence="19">
    <location>
        <begin position="497"/>
        <end position="604"/>
    </location>
</feature>
<dbReference type="PROSITE" id="PS51746">
    <property type="entry name" value="PPM_2"/>
    <property type="match status" value="1"/>
</dbReference>
<dbReference type="SMART" id="SM00100">
    <property type="entry name" value="cNMP"/>
    <property type="match status" value="2"/>
</dbReference>
<dbReference type="Pfam" id="PF00027">
    <property type="entry name" value="cNMP_binding"/>
    <property type="match status" value="2"/>
</dbReference>
<dbReference type="Pfam" id="PF00481">
    <property type="entry name" value="PP2C"/>
    <property type="match status" value="1"/>
</dbReference>
<dbReference type="SUPFAM" id="SSF81606">
    <property type="entry name" value="PP2C-like"/>
    <property type="match status" value="1"/>
</dbReference>
<dbReference type="AlphaFoldDB" id="A0A9W6EY49"/>
<evidence type="ECO:0000259" key="19">
    <source>
        <dbReference type="PROSITE" id="PS50042"/>
    </source>
</evidence>
<keyword evidence="4" id="KW-0723">Serine/threonine-protein kinase</keyword>
<dbReference type="InterPro" id="IPR011009">
    <property type="entry name" value="Kinase-like_dom_sf"/>
</dbReference>
<comment type="cofactor">
    <cofactor evidence="2">
        <name>Mg(2+)</name>
        <dbReference type="ChEBI" id="CHEBI:18420"/>
    </cofactor>
</comment>
<dbReference type="PROSITE" id="PS01032">
    <property type="entry name" value="PPM_1"/>
    <property type="match status" value="1"/>
</dbReference>
<evidence type="ECO:0000256" key="5">
    <source>
        <dbReference type="ARBA" id="ARBA00022679"/>
    </source>
</evidence>
<feature type="domain" description="Cyclic nucleotide-binding" evidence="19">
    <location>
        <begin position="622"/>
        <end position="735"/>
    </location>
</feature>
<dbReference type="InterPro" id="IPR000719">
    <property type="entry name" value="Prot_kinase_dom"/>
</dbReference>
<dbReference type="Gene3D" id="3.30.200.20">
    <property type="entry name" value="Phosphorylase Kinase, domain 1"/>
    <property type="match status" value="1"/>
</dbReference>
<evidence type="ECO:0000256" key="12">
    <source>
        <dbReference type="ARBA" id="ARBA00022912"/>
    </source>
</evidence>
<comment type="cofactor">
    <cofactor evidence="1">
        <name>Mn(2+)</name>
        <dbReference type="ChEBI" id="CHEBI:29035"/>
    </cofactor>
</comment>
<dbReference type="PROSITE" id="PS00888">
    <property type="entry name" value="CNMP_BINDING_1"/>
    <property type="match status" value="1"/>
</dbReference>
<evidence type="ECO:0000256" key="9">
    <source>
        <dbReference type="ARBA" id="ARBA00022801"/>
    </source>
</evidence>
<dbReference type="GO" id="GO:0046872">
    <property type="term" value="F:metal ion binding"/>
    <property type="evidence" value="ECO:0007669"/>
    <property type="project" value="UniProtKB-KW"/>
</dbReference>
<feature type="region of interest" description="Disordered" evidence="17">
    <location>
        <begin position="457"/>
        <end position="477"/>
    </location>
</feature>
<dbReference type="InterPro" id="IPR014710">
    <property type="entry name" value="RmlC-like_jellyroll"/>
</dbReference>
<keyword evidence="7" id="KW-0547">Nucleotide-binding</keyword>
<gene>
    <name evidence="21" type="primary">PLEST006134</name>
    <name evidence="21" type="ORF">PLESTB_000127900</name>
</gene>
<dbReference type="InterPro" id="IPR036457">
    <property type="entry name" value="PPM-type-like_dom_sf"/>
</dbReference>
<dbReference type="SMART" id="SM00220">
    <property type="entry name" value="S_TKc"/>
    <property type="match status" value="1"/>
</dbReference>
<evidence type="ECO:0000256" key="13">
    <source>
        <dbReference type="ARBA" id="ARBA00023211"/>
    </source>
</evidence>
<keyword evidence="9 16" id="KW-0378">Hydrolase</keyword>
<feature type="domain" description="Protein kinase" evidence="18">
    <location>
        <begin position="769"/>
        <end position="1031"/>
    </location>
</feature>
<evidence type="ECO:0000313" key="22">
    <source>
        <dbReference type="Proteomes" id="UP001165080"/>
    </source>
</evidence>
<dbReference type="PROSITE" id="PS00889">
    <property type="entry name" value="CNMP_BINDING_2"/>
    <property type="match status" value="2"/>
</dbReference>
<evidence type="ECO:0000256" key="17">
    <source>
        <dbReference type="SAM" id="MobiDB-lite"/>
    </source>
</evidence>
<evidence type="ECO:0000256" key="15">
    <source>
        <dbReference type="ARBA" id="ARBA00048336"/>
    </source>
</evidence>
<dbReference type="EMBL" id="BRXU01000001">
    <property type="protein sequence ID" value="GLC48706.1"/>
    <property type="molecule type" value="Genomic_DNA"/>
</dbReference>
<comment type="caution">
    <text evidence="21">The sequence shown here is derived from an EMBL/GenBank/DDBJ whole genome shotgun (WGS) entry which is preliminary data.</text>
</comment>
<keyword evidence="8" id="KW-0418">Kinase</keyword>